<dbReference type="PhylomeDB" id="T1IX50"/>
<sequence length="250" mass="29209">MLEKIPDVSSCNEKEFLDLARMQDLPLAEEMPSTSRGVQILLGLDYYWDVYTGKNRHLTRKSGLMQTVFGWTISGVLRPGKNLNQNVVATMHETEPNLEELWELEKIKISGDEKDSDFVRKEFKDTMKREPDGRYSVTIPFNEKIEKLESNWDSAVTIADVKQAFLQVLIQKEYRDVLRFLWVTQEFFEKPYSWDWVMKCLRVFRMKVIPFGLNSSLFLLCAVIRKQASLKSSEFEKEADSLDSGMYMET</sequence>
<dbReference type="HOGENOM" id="CLU_1112518_0_0_1"/>
<dbReference type="AlphaFoldDB" id="T1IX50"/>
<proteinExistence type="predicted"/>
<protein>
    <submittedName>
        <fullName evidence="1">Uncharacterized protein</fullName>
    </submittedName>
</protein>
<accession>T1IX50</accession>
<organism evidence="1 2">
    <name type="scientific">Strigamia maritima</name>
    <name type="common">European centipede</name>
    <name type="synonym">Geophilus maritimus</name>
    <dbReference type="NCBI Taxonomy" id="126957"/>
    <lineage>
        <taxon>Eukaryota</taxon>
        <taxon>Metazoa</taxon>
        <taxon>Ecdysozoa</taxon>
        <taxon>Arthropoda</taxon>
        <taxon>Myriapoda</taxon>
        <taxon>Chilopoda</taxon>
        <taxon>Pleurostigmophora</taxon>
        <taxon>Geophilomorpha</taxon>
        <taxon>Linotaeniidae</taxon>
        <taxon>Strigamia</taxon>
    </lineage>
</organism>
<reference evidence="1" key="2">
    <citation type="submission" date="2015-02" db="UniProtKB">
        <authorList>
            <consortium name="EnsemblMetazoa"/>
        </authorList>
    </citation>
    <scope>IDENTIFICATION</scope>
</reference>
<name>T1IX50_STRMM</name>
<dbReference type="EMBL" id="AFFK01020023">
    <property type="status" value="NOT_ANNOTATED_CDS"/>
    <property type="molecule type" value="Genomic_DNA"/>
</dbReference>
<dbReference type="PANTHER" id="PTHR47331">
    <property type="entry name" value="PHD-TYPE DOMAIN-CONTAINING PROTEIN"/>
    <property type="match status" value="1"/>
</dbReference>
<reference evidence="2" key="1">
    <citation type="submission" date="2011-05" db="EMBL/GenBank/DDBJ databases">
        <authorList>
            <person name="Richards S.R."/>
            <person name="Qu J."/>
            <person name="Jiang H."/>
            <person name="Jhangiani S.N."/>
            <person name="Agravi P."/>
            <person name="Goodspeed R."/>
            <person name="Gross S."/>
            <person name="Mandapat C."/>
            <person name="Jackson L."/>
            <person name="Mathew T."/>
            <person name="Pu L."/>
            <person name="Thornton R."/>
            <person name="Saada N."/>
            <person name="Wilczek-Boney K.B."/>
            <person name="Lee S."/>
            <person name="Kovar C."/>
            <person name="Wu Y."/>
            <person name="Scherer S.E."/>
            <person name="Worley K.C."/>
            <person name="Muzny D.M."/>
            <person name="Gibbs R."/>
        </authorList>
    </citation>
    <scope>NUCLEOTIDE SEQUENCE</scope>
    <source>
        <strain evidence="2">Brora</strain>
    </source>
</reference>
<dbReference type="EnsemblMetazoa" id="SMAR005781-RA">
    <property type="protein sequence ID" value="SMAR005781-PA"/>
    <property type="gene ID" value="SMAR005781"/>
</dbReference>
<dbReference type="STRING" id="126957.T1IX50"/>
<evidence type="ECO:0000313" key="1">
    <source>
        <dbReference type="EnsemblMetazoa" id="SMAR005781-PA"/>
    </source>
</evidence>
<dbReference type="Proteomes" id="UP000014500">
    <property type="component" value="Unassembled WGS sequence"/>
</dbReference>
<evidence type="ECO:0000313" key="2">
    <source>
        <dbReference type="Proteomes" id="UP000014500"/>
    </source>
</evidence>
<keyword evidence="2" id="KW-1185">Reference proteome</keyword>